<dbReference type="OrthoDB" id="9796486at2"/>
<dbReference type="InterPro" id="IPR011576">
    <property type="entry name" value="Pyridox_Oxase_N"/>
</dbReference>
<feature type="domain" description="Pyridoxamine 5'-phosphate oxidase N-terminal" evidence="1">
    <location>
        <begin position="45"/>
        <end position="133"/>
    </location>
</feature>
<dbReference type="InterPro" id="IPR012349">
    <property type="entry name" value="Split_barrel_FMN-bd"/>
</dbReference>
<reference evidence="2 3" key="1">
    <citation type="submission" date="2018-01" db="EMBL/GenBank/DDBJ databases">
        <authorList>
            <person name="Gaut B.S."/>
            <person name="Morton B.R."/>
            <person name="Clegg M.T."/>
            <person name="Duvall M.R."/>
        </authorList>
    </citation>
    <scope>NUCLEOTIDE SEQUENCE [LARGE SCALE GENOMIC DNA]</scope>
    <source>
        <strain evidence="2 3">HR-AY</strain>
    </source>
</reference>
<evidence type="ECO:0000259" key="1">
    <source>
        <dbReference type="Pfam" id="PF01243"/>
    </source>
</evidence>
<gene>
    <name evidence="2" type="ORF">C3L50_02030</name>
</gene>
<dbReference type="EMBL" id="PQVG01000001">
    <property type="protein sequence ID" value="POY41326.1"/>
    <property type="molecule type" value="Genomic_DNA"/>
</dbReference>
<proteinExistence type="predicted"/>
<comment type="caution">
    <text evidence="2">The sequence shown here is derived from an EMBL/GenBank/DDBJ whole genome shotgun (WGS) entry which is preliminary data.</text>
</comment>
<dbReference type="RefSeq" id="WP_103804450.1">
    <property type="nucleotide sequence ID" value="NZ_PQVG01000001.1"/>
</dbReference>
<accession>A0A2S5AFM0</accession>
<dbReference type="Proteomes" id="UP000237310">
    <property type="component" value="Unassembled WGS sequence"/>
</dbReference>
<organism evidence="2 3">
    <name type="scientific">Flavobacterium alvei</name>
    <dbReference type="NCBI Taxonomy" id="2080416"/>
    <lineage>
        <taxon>Bacteria</taxon>
        <taxon>Pseudomonadati</taxon>
        <taxon>Bacteroidota</taxon>
        <taxon>Flavobacteriia</taxon>
        <taxon>Flavobacteriales</taxon>
        <taxon>Flavobacteriaceae</taxon>
        <taxon>Flavobacterium</taxon>
    </lineage>
</organism>
<evidence type="ECO:0000313" key="3">
    <source>
        <dbReference type="Proteomes" id="UP000237310"/>
    </source>
</evidence>
<evidence type="ECO:0000313" key="2">
    <source>
        <dbReference type="EMBL" id="POY41326.1"/>
    </source>
</evidence>
<dbReference type="AlphaFoldDB" id="A0A2S5AFM0"/>
<name>A0A2S5AFM0_9FLAO</name>
<dbReference type="Pfam" id="PF01243">
    <property type="entry name" value="PNPOx_N"/>
    <property type="match status" value="1"/>
</dbReference>
<dbReference type="SUPFAM" id="SSF50475">
    <property type="entry name" value="FMN-binding split barrel"/>
    <property type="match status" value="1"/>
</dbReference>
<keyword evidence="3" id="KW-1185">Reference proteome</keyword>
<dbReference type="Gene3D" id="2.30.110.10">
    <property type="entry name" value="Electron Transport, Fmn-binding Protein, Chain A"/>
    <property type="match status" value="1"/>
</dbReference>
<dbReference type="PANTHER" id="PTHR42815">
    <property type="entry name" value="FAD-BINDING, PUTATIVE (AFU_ORTHOLOGUE AFUA_6G07600)-RELATED"/>
    <property type="match status" value="1"/>
</dbReference>
<protein>
    <submittedName>
        <fullName evidence="2">Pyridoxamine 5'-phosphate oxidase</fullName>
    </submittedName>
</protein>
<sequence>MAKNFAEIAFSDAVKKLQEEHGSRKGYERMEKFNVIDGLSENEMGFIANRDSFYLASIGEKNYPYIQHRGGPKGFLKVLDKDTIGFIDFSGNKQYISVGNFATNNNAALILVDYPARARLKIFAKAEIAELKDNPQLLAKLDLGEYEFRPERIILFHIEAFDWNCPQHIKPRFTVEEIQIAFEPKFQYISKLEEEIESLKNKLKASGLS</sequence>
<dbReference type="PANTHER" id="PTHR42815:SF2">
    <property type="entry name" value="FAD-BINDING, PUTATIVE (AFU_ORTHOLOGUE AFUA_6G07600)-RELATED"/>
    <property type="match status" value="1"/>
</dbReference>